<accession>A0A0G2R237</accession>
<protein>
    <submittedName>
        <fullName evidence="2">E4 control protein orf6/7</fullName>
    </submittedName>
</protein>
<reference evidence="2 3" key="1">
    <citation type="submission" date="2014-07" db="EMBL/GenBank/DDBJ databases">
        <title>A practical approach for molecular epidemiological studies: assortment of viral pathogens in simulated isolate admixture.</title>
        <authorList>
            <person name="Rutvisuttinunt W."/>
            <person name="Chinnawirotpisan P."/>
            <person name="Thaisomboonsuk B."/>
            <person name="Huang A."/>
            <person name="Hussem K."/>
            <person name="Simasathien S."/>
            <person name="Yoon I.-K."/>
            <person name="Klungthong C."/>
            <person name="Fernandez S."/>
        </authorList>
    </citation>
    <scope>NUCLEOTIDE SEQUENCE [LARGE SCALE GENOMIC DNA]</scope>
    <source>
        <strain evidence="2">VIROAF12</strain>
    </source>
</reference>
<proteinExistence type="predicted"/>
<evidence type="ECO:0000256" key="1">
    <source>
        <dbReference type="SAM" id="MobiDB-lite"/>
    </source>
</evidence>
<evidence type="ECO:0000313" key="2">
    <source>
        <dbReference type="EMBL" id="AIG60090.1"/>
    </source>
</evidence>
<sequence length="150" mass="17052">MTTSGVPFGMTLRPTRSRLSRRTPYSRDRLPPFETETRATILEDHPLLPECNTLTMHNAWTSPSPPVEQLQVGQQPVAQQLDSDINLSELPGEFINITDERLARQETVWNITPKNMSVTHDMMLFKASRGERTVYSVCWEGGGRLNTRVL</sequence>
<dbReference type="EMBL" id="KM190941">
    <property type="protein sequence ID" value="AIG60090.1"/>
    <property type="molecule type" value="Genomic_DNA"/>
</dbReference>
<gene>
    <name evidence="2" type="primary">E4</name>
    <name evidence="2" type="ORF">H648_42849gpE4</name>
</gene>
<evidence type="ECO:0000313" key="3">
    <source>
        <dbReference type="Proteomes" id="UP000315474"/>
    </source>
</evidence>
<organism evidence="2 3">
    <name type="scientific">Human mastadenovirus C</name>
    <dbReference type="NCBI Taxonomy" id="129951"/>
    <lineage>
        <taxon>Viruses</taxon>
        <taxon>Varidnaviria</taxon>
        <taxon>Bamfordvirae</taxon>
        <taxon>Preplasmiviricota</taxon>
        <taxon>Polisuviricotina</taxon>
        <taxon>Pharingeaviricetes</taxon>
        <taxon>Rowavirales</taxon>
        <taxon>Adenoviridae</taxon>
        <taxon>Mastadenovirus</taxon>
        <taxon>Mastadenovirus caesari</taxon>
    </lineage>
</organism>
<feature type="region of interest" description="Disordered" evidence="1">
    <location>
        <begin position="1"/>
        <end position="31"/>
    </location>
</feature>
<dbReference type="Proteomes" id="UP000315474">
    <property type="component" value="Segment"/>
</dbReference>
<name>A0A0G2R237_9ADEN</name>